<dbReference type="InterPro" id="IPR000873">
    <property type="entry name" value="AMP-dep_synth/lig_dom"/>
</dbReference>
<dbReference type="EMBL" id="MU865291">
    <property type="protein sequence ID" value="KAK4231664.1"/>
    <property type="molecule type" value="Genomic_DNA"/>
</dbReference>
<comment type="similarity">
    <text evidence="1">Belongs to the ATP-dependent AMP-binding enzyme family.</text>
</comment>
<dbReference type="GO" id="GO:0044539">
    <property type="term" value="P:long-chain fatty acid import into cell"/>
    <property type="evidence" value="ECO:0007669"/>
    <property type="project" value="TreeGrafter"/>
</dbReference>
<dbReference type="PANTHER" id="PTHR43107:SF6">
    <property type="entry name" value="ACYL-COA SYNTHETASE FAMILY PROTEIN (CEFD1), PUTATIVE (AFU_ORTHOLOGUE AFUA_6G03630)-RELATED"/>
    <property type="match status" value="1"/>
</dbReference>
<protein>
    <submittedName>
        <fullName evidence="5">Isopenicillin N epimerase component 1</fullName>
    </submittedName>
</protein>
<dbReference type="AlphaFoldDB" id="A0AAN7H7X8"/>
<accession>A0AAN7H7X8</accession>
<feature type="domain" description="AMP-dependent synthetase/ligase" evidence="3">
    <location>
        <begin position="83"/>
        <end position="447"/>
    </location>
</feature>
<dbReference type="InterPro" id="IPR042099">
    <property type="entry name" value="ANL_N_sf"/>
</dbReference>
<evidence type="ECO:0000313" key="5">
    <source>
        <dbReference type="EMBL" id="KAK4231664.1"/>
    </source>
</evidence>
<dbReference type="Pfam" id="PF13193">
    <property type="entry name" value="AMP-binding_C"/>
    <property type="match status" value="1"/>
</dbReference>
<dbReference type="PANTHER" id="PTHR43107">
    <property type="entry name" value="LONG-CHAIN FATTY ACID TRANSPORT PROTEIN"/>
    <property type="match status" value="1"/>
</dbReference>
<sequence>MEPLTTTALAASSALLSYLYLDARLNIHQDLRWILGRRKIRAAYAQAAKTNSVSPYNFILANTASTPTDEAIWARSPSPGVLPHESYTWIQLLERSNHWAHYFLSQGVKPKDLVAFFMLNSADFVFAWIGLWAIGAAPAMINYHLSGDALIHCLKISGATLVLMDGDEKALGRMEEVKQRFLDEGVSFVRLGEVLNDVRGLSTENPPEQLRKGVTAIDPMALFYTSGTTGMPKGCALPMIAAFAHGYGTKAETNPVEGKGQRYYVCMPYYHGTGGINALAQLLCGNTLCIAPRFSVSNFWPDIVASRATWFVYVGETLRYLLAAPPSPLDRQHNVRSIYGNGLRPDVWDRFKERFGIIQIFEFFNSSEGMLSLDNPSKNSFTAHAVGHHGFLQRWKYHDYYVPVAVDTETGEIARDPKTGWAYRMPYDVGGEILVRVPFERTFPGYWKDPEASEKKFVRDVFEKGDCFYRTGDALRRDSEGRWFFLDRLGDTFRWKGENVSTAEVSEVLGRYPGVLDANVYGIQLPGHDGKAGAAAIYIDPALKEAFDHQDLLRHARTHLPRYAVPLFLRHVEAPSSTHNNKQNKLPLKQEGVHPDKVAPSDKVFWIEKHGKGTTYIPFTREDWNDLHVGKAKL</sequence>
<dbReference type="InterPro" id="IPR025110">
    <property type="entry name" value="AMP-bd_C"/>
</dbReference>
<dbReference type="InterPro" id="IPR045851">
    <property type="entry name" value="AMP-bd_C_sf"/>
</dbReference>
<name>A0AAN7H7X8_9PEZI</name>
<keyword evidence="6" id="KW-1185">Reference proteome</keyword>
<dbReference type="GO" id="GO:0005811">
    <property type="term" value="C:lipid droplet"/>
    <property type="evidence" value="ECO:0007669"/>
    <property type="project" value="TreeGrafter"/>
</dbReference>
<dbReference type="FunFam" id="3.30.300.30:FF:000002">
    <property type="entry name" value="Long-chain fatty acid transport protein 1"/>
    <property type="match status" value="1"/>
</dbReference>
<dbReference type="GO" id="GO:0004467">
    <property type="term" value="F:long-chain fatty acid-CoA ligase activity"/>
    <property type="evidence" value="ECO:0007669"/>
    <property type="project" value="TreeGrafter"/>
</dbReference>
<dbReference type="GO" id="GO:0005777">
    <property type="term" value="C:peroxisome"/>
    <property type="evidence" value="ECO:0007669"/>
    <property type="project" value="TreeGrafter"/>
</dbReference>
<comment type="caution">
    <text evidence="5">The sequence shown here is derived from an EMBL/GenBank/DDBJ whole genome shotgun (WGS) entry which is preliminary data.</text>
</comment>
<evidence type="ECO:0000256" key="2">
    <source>
        <dbReference type="ARBA" id="ARBA00022598"/>
    </source>
</evidence>
<gene>
    <name evidence="5" type="ORF">QBC38DRAFT_353850</name>
</gene>
<evidence type="ECO:0000259" key="4">
    <source>
        <dbReference type="Pfam" id="PF13193"/>
    </source>
</evidence>
<reference evidence="5" key="2">
    <citation type="submission" date="2023-05" db="EMBL/GenBank/DDBJ databases">
        <authorList>
            <consortium name="Lawrence Berkeley National Laboratory"/>
            <person name="Steindorff A."/>
            <person name="Hensen N."/>
            <person name="Bonometti L."/>
            <person name="Westerberg I."/>
            <person name="Brannstrom I.O."/>
            <person name="Guillou S."/>
            <person name="Cros-Aarteil S."/>
            <person name="Calhoun S."/>
            <person name="Haridas S."/>
            <person name="Kuo A."/>
            <person name="Mondo S."/>
            <person name="Pangilinan J."/>
            <person name="Riley R."/>
            <person name="Labutti K."/>
            <person name="Andreopoulos B."/>
            <person name="Lipzen A."/>
            <person name="Chen C."/>
            <person name="Yanf M."/>
            <person name="Daum C."/>
            <person name="Ng V."/>
            <person name="Clum A."/>
            <person name="Ohm R."/>
            <person name="Martin F."/>
            <person name="Silar P."/>
            <person name="Natvig D."/>
            <person name="Lalanne C."/>
            <person name="Gautier V."/>
            <person name="Ament-Velasquez S.L."/>
            <person name="Kruys A."/>
            <person name="Hutchinson M.I."/>
            <person name="Powell A.J."/>
            <person name="Barry K."/>
            <person name="Miller A.N."/>
            <person name="Grigoriev I.V."/>
            <person name="Debuchy R."/>
            <person name="Gladieux P."/>
            <person name="Thoren M.H."/>
            <person name="Johannesson H."/>
        </authorList>
    </citation>
    <scope>NUCLEOTIDE SEQUENCE</scope>
    <source>
        <strain evidence="5">CBS 990.96</strain>
    </source>
</reference>
<dbReference type="InterPro" id="IPR020845">
    <property type="entry name" value="AMP-binding_CS"/>
</dbReference>
<dbReference type="Pfam" id="PF00501">
    <property type="entry name" value="AMP-binding"/>
    <property type="match status" value="1"/>
</dbReference>
<dbReference type="GO" id="GO:0009898">
    <property type="term" value="C:cytoplasmic side of plasma membrane"/>
    <property type="evidence" value="ECO:0007669"/>
    <property type="project" value="TreeGrafter"/>
</dbReference>
<evidence type="ECO:0000256" key="1">
    <source>
        <dbReference type="ARBA" id="ARBA00006432"/>
    </source>
</evidence>
<reference evidence="5" key="1">
    <citation type="journal article" date="2023" name="Mol. Phylogenet. Evol.">
        <title>Genome-scale phylogeny and comparative genomics of the fungal order Sordariales.</title>
        <authorList>
            <person name="Hensen N."/>
            <person name="Bonometti L."/>
            <person name="Westerberg I."/>
            <person name="Brannstrom I.O."/>
            <person name="Guillou S."/>
            <person name="Cros-Aarteil S."/>
            <person name="Calhoun S."/>
            <person name="Haridas S."/>
            <person name="Kuo A."/>
            <person name="Mondo S."/>
            <person name="Pangilinan J."/>
            <person name="Riley R."/>
            <person name="LaButti K."/>
            <person name="Andreopoulos B."/>
            <person name="Lipzen A."/>
            <person name="Chen C."/>
            <person name="Yan M."/>
            <person name="Daum C."/>
            <person name="Ng V."/>
            <person name="Clum A."/>
            <person name="Steindorff A."/>
            <person name="Ohm R.A."/>
            <person name="Martin F."/>
            <person name="Silar P."/>
            <person name="Natvig D.O."/>
            <person name="Lalanne C."/>
            <person name="Gautier V."/>
            <person name="Ament-Velasquez S.L."/>
            <person name="Kruys A."/>
            <person name="Hutchinson M.I."/>
            <person name="Powell A.J."/>
            <person name="Barry K."/>
            <person name="Miller A.N."/>
            <person name="Grigoriev I.V."/>
            <person name="Debuchy R."/>
            <person name="Gladieux P."/>
            <person name="Hiltunen Thoren M."/>
            <person name="Johannesson H."/>
        </authorList>
    </citation>
    <scope>NUCLEOTIDE SEQUENCE</scope>
    <source>
        <strain evidence="5">CBS 990.96</strain>
    </source>
</reference>
<proteinExistence type="inferred from homology"/>
<dbReference type="Proteomes" id="UP001301958">
    <property type="component" value="Unassembled WGS sequence"/>
</dbReference>
<organism evidence="5 6">
    <name type="scientific">Podospora fimiseda</name>
    <dbReference type="NCBI Taxonomy" id="252190"/>
    <lineage>
        <taxon>Eukaryota</taxon>
        <taxon>Fungi</taxon>
        <taxon>Dikarya</taxon>
        <taxon>Ascomycota</taxon>
        <taxon>Pezizomycotina</taxon>
        <taxon>Sordariomycetes</taxon>
        <taxon>Sordariomycetidae</taxon>
        <taxon>Sordariales</taxon>
        <taxon>Podosporaceae</taxon>
        <taxon>Podospora</taxon>
    </lineage>
</organism>
<keyword evidence="2" id="KW-0436">Ligase</keyword>
<evidence type="ECO:0000259" key="3">
    <source>
        <dbReference type="Pfam" id="PF00501"/>
    </source>
</evidence>
<dbReference type="PROSITE" id="PS00455">
    <property type="entry name" value="AMP_BINDING"/>
    <property type="match status" value="1"/>
</dbReference>
<feature type="domain" description="AMP-binding enzyme C-terminal" evidence="4">
    <location>
        <begin position="504"/>
        <end position="582"/>
    </location>
</feature>
<evidence type="ECO:0000313" key="6">
    <source>
        <dbReference type="Proteomes" id="UP001301958"/>
    </source>
</evidence>
<dbReference type="Gene3D" id="3.30.300.30">
    <property type="match status" value="1"/>
</dbReference>
<dbReference type="Gene3D" id="3.40.50.12780">
    <property type="entry name" value="N-terminal domain of ligase-like"/>
    <property type="match status" value="1"/>
</dbReference>
<dbReference type="GO" id="GO:0005324">
    <property type="term" value="F:long-chain fatty acid transmembrane transporter activity"/>
    <property type="evidence" value="ECO:0007669"/>
    <property type="project" value="TreeGrafter"/>
</dbReference>
<dbReference type="SUPFAM" id="SSF56801">
    <property type="entry name" value="Acetyl-CoA synthetase-like"/>
    <property type="match status" value="1"/>
</dbReference>